<keyword evidence="9" id="KW-0812">Transmembrane</keyword>
<evidence type="ECO:0000313" key="12">
    <source>
        <dbReference type="Proteomes" id="UP000235388"/>
    </source>
</evidence>
<feature type="domain" description="Partial AB-hydrolase lipase" evidence="10">
    <location>
        <begin position="127"/>
        <end position="190"/>
    </location>
</feature>
<dbReference type="GO" id="GO:0004771">
    <property type="term" value="F:sterol ester esterase activity"/>
    <property type="evidence" value="ECO:0007669"/>
    <property type="project" value="UniProtKB-EC"/>
</dbReference>
<feature type="transmembrane region" description="Helical" evidence="9">
    <location>
        <begin position="57"/>
        <end position="79"/>
    </location>
</feature>
<evidence type="ECO:0000256" key="6">
    <source>
        <dbReference type="ARBA" id="ARBA00039150"/>
    </source>
</evidence>
<comment type="catalytic activity">
    <reaction evidence="7">
        <text>a sterol ester + H2O = a sterol + a fatty acid + H(+)</text>
        <dbReference type="Rhea" id="RHEA:10100"/>
        <dbReference type="ChEBI" id="CHEBI:15377"/>
        <dbReference type="ChEBI" id="CHEBI:15378"/>
        <dbReference type="ChEBI" id="CHEBI:15889"/>
        <dbReference type="ChEBI" id="CHEBI:28868"/>
        <dbReference type="ChEBI" id="CHEBI:35915"/>
        <dbReference type="EC" id="3.1.1.13"/>
    </reaction>
</comment>
<dbReference type="SUPFAM" id="SSF53474">
    <property type="entry name" value="alpha/beta-Hydrolases"/>
    <property type="match status" value="1"/>
</dbReference>
<name>A0A2N5V9T9_9BASI</name>
<comment type="caution">
    <text evidence="11">The sequence shown here is derived from an EMBL/GenBank/DDBJ whole genome shotgun (WGS) entry which is preliminary data.</text>
</comment>
<dbReference type="PANTHER" id="PTHR11005">
    <property type="entry name" value="LYSOSOMAL ACID LIPASE-RELATED"/>
    <property type="match status" value="1"/>
</dbReference>
<evidence type="ECO:0000256" key="7">
    <source>
        <dbReference type="ARBA" id="ARBA00051395"/>
    </source>
</evidence>
<evidence type="ECO:0000256" key="8">
    <source>
        <dbReference type="SAM" id="MobiDB-lite"/>
    </source>
</evidence>
<dbReference type="EMBL" id="PGCJ01000116">
    <property type="protein sequence ID" value="PLW46742.1"/>
    <property type="molecule type" value="Genomic_DNA"/>
</dbReference>
<reference evidence="11 12" key="1">
    <citation type="submission" date="2017-11" db="EMBL/GenBank/DDBJ databases">
        <title>De novo assembly and phasing of dikaryotic genomes from two isolates of Puccinia coronata f. sp. avenae, the causal agent of oat crown rust.</title>
        <authorList>
            <person name="Miller M.E."/>
            <person name="Zhang Y."/>
            <person name="Omidvar V."/>
            <person name="Sperschneider J."/>
            <person name="Schwessinger B."/>
            <person name="Raley C."/>
            <person name="Palmer J.M."/>
            <person name="Garnica D."/>
            <person name="Upadhyaya N."/>
            <person name="Rathjen J."/>
            <person name="Taylor J.M."/>
            <person name="Park R.F."/>
            <person name="Dodds P.N."/>
            <person name="Hirsch C.D."/>
            <person name="Kianian S.F."/>
            <person name="Figueroa M."/>
        </authorList>
    </citation>
    <scope>NUCLEOTIDE SEQUENCE [LARGE SCALE GENOMIC DNA]</scope>
    <source>
        <strain evidence="11">12NC29</strain>
    </source>
</reference>
<sequence>MNSRTTTTPPPPTGNNDSAIQNLLPSHFGSTGKVTLLSTPRGGPLPEHTPTRKLRLFALQFISHIIANSILIIIVLYALTKRLITKIIQSLIQTNQSQGNNKKMKQLAREWDHPHLFKHEKVTKDFHYYAKQAGFEIIEQTVETLDGYLLQVWKITKPGHDKFTLKDGKGGYPVLIQHGLFQSSGSFITSEERSLAFWLAEHGGYQVYLGNNRGIFNMGHRKLKRSDPRFWDYNIKELALYDLPALVDHVLQDTGHSKLAFLGHSQGNATMFCTLATGMIPELGSKLSCFVALAPAVYAGPLTEGFPFGALKSMRWRTWRRFFGILDFLPIMSLCVDWLPSSIFGFLGYQMFAFLFSWTDRNWLLRRKLKMFRFTPSPVSSAGIFWWTGYQGFSTRGCVLDPEVERWWDSRFPPLALYHGGKDYLVLTDPLLKRLETHEKSVDLIRNFKLEDGEHCDTFWHADAVELCFHLILEDIEKTRKDKSDAEATLVLTEALPIQKTEAVAVTPARVNRLQQILCEPSSCDATTREQIMNEILSGQILELGHRFLHLQQDEPLGEQEMEENRRIQELQQAEQPLVVDGSLFEDDRDRHQAPVMHLDRDV</sequence>
<accession>A0A2N5V9T9</accession>
<dbReference type="STRING" id="200324.A0A2N5V9T9"/>
<feature type="transmembrane region" description="Helical" evidence="9">
    <location>
        <begin position="322"/>
        <end position="340"/>
    </location>
</feature>
<protein>
    <recommendedName>
        <fullName evidence="6">sterol esterase</fullName>
        <ecNumber evidence="6">3.1.1.13</ecNumber>
    </recommendedName>
</protein>
<evidence type="ECO:0000256" key="9">
    <source>
        <dbReference type="SAM" id="Phobius"/>
    </source>
</evidence>
<gene>
    <name evidence="11" type="ORF">PCANC_09586</name>
</gene>
<evidence type="ECO:0000256" key="3">
    <source>
        <dbReference type="ARBA" id="ARBA00022801"/>
    </source>
</evidence>
<keyword evidence="3" id="KW-0378">Hydrolase</keyword>
<dbReference type="Proteomes" id="UP000235388">
    <property type="component" value="Unassembled WGS sequence"/>
</dbReference>
<comment type="similarity">
    <text evidence="2">Belongs to the AB hydrolase superfamily.</text>
</comment>
<keyword evidence="12" id="KW-1185">Reference proteome</keyword>
<dbReference type="Gene3D" id="3.40.50.1820">
    <property type="entry name" value="alpha/beta hydrolase"/>
    <property type="match status" value="1"/>
</dbReference>
<dbReference type="InterPro" id="IPR029058">
    <property type="entry name" value="AB_hydrolase_fold"/>
</dbReference>
<keyword evidence="5 9" id="KW-0472">Membrane</keyword>
<keyword evidence="4" id="KW-0443">Lipid metabolism</keyword>
<evidence type="ECO:0000256" key="2">
    <source>
        <dbReference type="ARBA" id="ARBA00008645"/>
    </source>
</evidence>
<proteinExistence type="inferred from homology"/>
<keyword evidence="9" id="KW-1133">Transmembrane helix</keyword>
<dbReference type="OrthoDB" id="9974421at2759"/>
<dbReference type="FunFam" id="3.40.50.1820:FF:000108">
    <property type="entry name" value="Lipid particle protein"/>
    <property type="match status" value="1"/>
</dbReference>
<evidence type="ECO:0000256" key="5">
    <source>
        <dbReference type="ARBA" id="ARBA00023136"/>
    </source>
</evidence>
<evidence type="ECO:0000259" key="10">
    <source>
        <dbReference type="Pfam" id="PF04083"/>
    </source>
</evidence>
<dbReference type="Pfam" id="PF04083">
    <property type="entry name" value="Abhydro_lipase"/>
    <property type="match status" value="1"/>
</dbReference>
<evidence type="ECO:0000256" key="4">
    <source>
        <dbReference type="ARBA" id="ARBA00023098"/>
    </source>
</evidence>
<dbReference type="InterPro" id="IPR006693">
    <property type="entry name" value="AB_hydrolase_lipase"/>
</dbReference>
<feature type="region of interest" description="Disordered" evidence="8">
    <location>
        <begin position="1"/>
        <end position="22"/>
    </location>
</feature>
<evidence type="ECO:0000313" key="11">
    <source>
        <dbReference type="EMBL" id="PLW46742.1"/>
    </source>
</evidence>
<organism evidence="11 12">
    <name type="scientific">Puccinia coronata f. sp. avenae</name>
    <dbReference type="NCBI Taxonomy" id="200324"/>
    <lineage>
        <taxon>Eukaryota</taxon>
        <taxon>Fungi</taxon>
        <taxon>Dikarya</taxon>
        <taxon>Basidiomycota</taxon>
        <taxon>Pucciniomycotina</taxon>
        <taxon>Pucciniomycetes</taxon>
        <taxon>Pucciniales</taxon>
        <taxon>Pucciniaceae</taxon>
        <taxon>Puccinia</taxon>
    </lineage>
</organism>
<comment type="subcellular location">
    <subcellularLocation>
        <location evidence="1">Membrane</location>
    </subcellularLocation>
</comment>
<dbReference type="GO" id="GO:0016020">
    <property type="term" value="C:membrane"/>
    <property type="evidence" value="ECO:0007669"/>
    <property type="project" value="UniProtKB-SubCell"/>
</dbReference>
<evidence type="ECO:0000256" key="1">
    <source>
        <dbReference type="ARBA" id="ARBA00004370"/>
    </source>
</evidence>
<dbReference type="GO" id="GO:0016125">
    <property type="term" value="P:sterol metabolic process"/>
    <property type="evidence" value="ECO:0007669"/>
    <property type="project" value="UniProtKB-ARBA"/>
</dbReference>
<dbReference type="EC" id="3.1.1.13" evidence="6"/>
<dbReference type="AlphaFoldDB" id="A0A2N5V9T9"/>